<dbReference type="PANTHER" id="PTHR39217">
    <property type="match status" value="1"/>
</dbReference>
<proteinExistence type="predicted"/>
<sequence>MTDDTVTHHQSTRGKPRVALVTCARFADLYPDDRLVLAPLAARDVTVEAAVWDDPRVDWGSYDLVVLRSPWDYAPRRDEFVTWARTVPTLANPADVVEWNTDKRYLGELAAAEVPTVPTSWVAPGDAWVPPPPPGEYVVKPTVSAGSQDTGRYDAADPGHGDLAVAHVRRLSAAGRVAMVQPYLDAVDTAGETALLFVAGPDGLTFSHAIRKGAMLDGPDLGVEGLFRPEEISPRNPTDAQLAVAARVLAEVPGGPQRLLYARVDLLPGPDGEPVLIELELTEPSLFLGHADGAPERLADAVLTHLTHRS</sequence>
<keyword evidence="2" id="KW-1185">Reference proteome</keyword>
<accession>A0ABS3VDD5</accession>
<dbReference type="EMBL" id="JAGFWR010000016">
    <property type="protein sequence ID" value="MBO4163623.1"/>
    <property type="molecule type" value="Genomic_DNA"/>
</dbReference>
<evidence type="ECO:0008006" key="3">
    <source>
        <dbReference type="Google" id="ProtNLM"/>
    </source>
</evidence>
<dbReference type="RefSeq" id="WP_208569191.1">
    <property type="nucleotide sequence ID" value="NZ_JAGFWR010000016.1"/>
</dbReference>
<dbReference type="PANTHER" id="PTHR39217:SF1">
    <property type="entry name" value="GLUTATHIONE SYNTHETASE"/>
    <property type="match status" value="1"/>
</dbReference>
<dbReference type="Proteomes" id="UP000671399">
    <property type="component" value="Unassembled WGS sequence"/>
</dbReference>
<protein>
    <recommendedName>
        <fullName evidence="3">ATP-grasp domain-containing protein</fullName>
    </recommendedName>
</protein>
<dbReference type="SUPFAM" id="SSF56059">
    <property type="entry name" value="Glutathione synthetase ATP-binding domain-like"/>
    <property type="match status" value="1"/>
</dbReference>
<organism evidence="1 2">
    <name type="scientific">Micromonospora antibiotica</name>
    <dbReference type="NCBI Taxonomy" id="2807623"/>
    <lineage>
        <taxon>Bacteria</taxon>
        <taxon>Bacillati</taxon>
        <taxon>Actinomycetota</taxon>
        <taxon>Actinomycetes</taxon>
        <taxon>Micromonosporales</taxon>
        <taxon>Micromonosporaceae</taxon>
        <taxon>Micromonospora</taxon>
    </lineage>
</organism>
<name>A0ABS3VDD5_9ACTN</name>
<dbReference type="InterPro" id="IPR053191">
    <property type="entry name" value="DcsG_Biosynth_Enzyme"/>
</dbReference>
<gene>
    <name evidence="1" type="ORF">JQN83_22795</name>
</gene>
<evidence type="ECO:0000313" key="1">
    <source>
        <dbReference type="EMBL" id="MBO4163623.1"/>
    </source>
</evidence>
<evidence type="ECO:0000313" key="2">
    <source>
        <dbReference type="Proteomes" id="UP000671399"/>
    </source>
</evidence>
<comment type="caution">
    <text evidence="1">The sequence shown here is derived from an EMBL/GenBank/DDBJ whole genome shotgun (WGS) entry which is preliminary data.</text>
</comment>
<reference evidence="1 2" key="1">
    <citation type="submission" date="2021-03" db="EMBL/GenBank/DDBJ databases">
        <authorList>
            <person name="Lee D.-H."/>
        </authorList>
    </citation>
    <scope>NUCLEOTIDE SEQUENCE [LARGE SCALE GENOMIC DNA]</scope>
    <source>
        <strain evidence="1 2">MMS20-R2-23</strain>
    </source>
</reference>